<dbReference type="GeneID" id="106051841"/>
<protein>
    <submittedName>
        <fullName evidence="5">Cytochrome c oxidase subunit NDUFA4-like</fullName>
    </submittedName>
</protein>
<evidence type="ECO:0000313" key="5">
    <source>
        <dbReference type="RefSeq" id="XP_013062504.1"/>
    </source>
</evidence>
<dbReference type="PANTHER" id="PTHR14256">
    <property type="entry name" value="NADH-UBIQUINONE OXIDOREDUCTASE MLRQ SUBUNIT"/>
    <property type="match status" value="1"/>
</dbReference>
<dbReference type="OrthoDB" id="5511684at2759"/>
<dbReference type="EnsemblMetazoa" id="BGLB022505-RA">
    <property type="protein sequence ID" value="BGLB022505-PA"/>
    <property type="gene ID" value="BGLB022505"/>
</dbReference>
<evidence type="ECO:0000313" key="3">
    <source>
        <dbReference type="Proteomes" id="UP000076420"/>
    </source>
</evidence>
<accession>A0A2C9KQZ6</accession>
<keyword evidence="4" id="KW-1185">Reference proteome</keyword>
<sequence>MPMAGLSMASLKKHPSLIPLFVCVGGGMLWAAYYTLRLATRNPDVSWKNKSEEMSNTRWPVNQQYKFFSPVVDYKTLKHPEERPEL</sequence>
<reference evidence="5" key="2">
    <citation type="submission" date="2025-04" db="UniProtKB">
        <authorList>
            <consortium name="RefSeq"/>
        </authorList>
    </citation>
    <scope>IDENTIFICATION</scope>
</reference>
<keyword evidence="1" id="KW-0472">Membrane</keyword>
<dbReference type="PANTHER" id="PTHR14256:SF1">
    <property type="entry name" value="GEO09626P1"/>
    <property type="match status" value="1"/>
</dbReference>
<dbReference type="OMA" id="PWNKMSP"/>
<keyword evidence="1" id="KW-1133">Transmembrane helix</keyword>
<reference evidence="2" key="1">
    <citation type="submission" date="2020-05" db="UniProtKB">
        <authorList>
            <consortium name="EnsemblMetazoa"/>
        </authorList>
    </citation>
    <scope>IDENTIFICATION</scope>
    <source>
        <strain evidence="2">BB02</strain>
    </source>
</reference>
<dbReference type="KEGG" id="bgt:106051841"/>
<feature type="transmembrane region" description="Helical" evidence="1">
    <location>
        <begin position="16"/>
        <end position="36"/>
    </location>
</feature>
<name>A0A2C9KQZ6_BIOGL</name>
<dbReference type="Proteomes" id="UP001165740">
    <property type="component" value="Chromosome 11"/>
</dbReference>
<gene>
    <name evidence="2" type="primary">106051841</name>
    <name evidence="5" type="synonym">LOC106051841</name>
</gene>
<dbReference type="RefSeq" id="XP_013062504.1">
    <property type="nucleotide sequence ID" value="XM_013207050.2"/>
</dbReference>
<dbReference type="InterPro" id="IPR010530">
    <property type="entry name" value="B12D"/>
</dbReference>
<evidence type="ECO:0000256" key="1">
    <source>
        <dbReference type="SAM" id="Phobius"/>
    </source>
</evidence>
<dbReference type="VEuPathDB" id="VectorBase:BGLB022505"/>
<dbReference type="Pfam" id="PF06522">
    <property type="entry name" value="B12D"/>
    <property type="match status" value="1"/>
</dbReference>
<organism evidence="2 3">
    <name type="scientific">Biomphalaria glabrata</name>
    <name type="common">Bloodfluke planorb</name>
    <name type="synonym">Freshwater snail</name>
    <dbReference type="NCBI Taxonomy" id="6526"/>
    <lineage>
        <taxon>Eukaryota</taxon>
        <taxon>Metazoa</taxon>
        <taxon>Spiralia</taxon>
        <taxon>Lophotrochozoa</taxon>
        <taxon>Mollusca</taxon>
        <taxon>Gastropoda</taxon>
        <taxon>Heterobranchia</taxon>
        <taxon>Euthyneura</taxon>
        <taxon>Panpulmonata</taxon>
        <taxon>Hygrophila</taxon>
        <taxon>Lymnaeoidea</taxon>
        <taxon>Planorbidae</taxon>
        <taxon>Biomphalaria</taxon>
    </lineage>
</organism>
<dbReference type="AlphaFoldDB" id="A0A2C9KQZ6"/>
<dbReference type="Proteomes" id="UP000076420">
    <property type="component" value="Unassembled WGS sequence"/>
</dbReference>
<dbReference type="STRING" id="6526.A0A2C9KQZ6"/>
<evidence type="ECO:0000313" key="4">
    <source>
        <dbReference type="Proteomes" id="UP001165740"/>
    </source>
</evidence>
<evidence type="ECO:0000313" key="2">
    <source>
        <dbReference type="EnsemblMetazoa" id="BGLB022505-PA"/>
    </source>
</evidence>
<keyword evidence="1" id="KW-0812">Transmembrane</keyword>
<dbReference type="VEuPathDB" id="VectorBase:BGLAX_037334"/>
<proteinExistence type="predicted"/>